<keyword evidence="2" id="KW-1185">Reference proteome</keyword>
<evidence type="ECO:0000313" key="2">
    <source>
        <dbReference type="Proteomes" id="UP000322791"/>
    </source>
</evidence>
<reference evidence="1 2" key="1">
    <citation type="submission" date="2019-08" db="EMBL/GenBank/DDBJ databases">
        <authorList>
            <person name="Seo M.-J."/>
        </authorList>
    </citation>
    <scope>NUCLEOTIDE SEQUENCE [LARGE SCALE GENOMIC DNA]</scope>
    <source>
        <strain evidence="1 2">KIGAM108</strain>
    </source>
</reference>
<dbReference type="GO" id="GO:0003677">
    <property type="term" value="F:DNA binding"/>
    <property type="evidence" value="ECO:0007669"/>
    <property type="project" value="UniProtKB-KW"/>
</dbReference>
<proteinExistence type="predicted"/>
<dbReference type="AlphaFoldDB" id="A0A5D6V5X0"/>
<gene>
    <name evidence="1" type="ORF">FY528_07505</name>
</gene>
<dbReference type="EMBL" id="VTHL01000006">
    <property type="protein sequence ID" value="TYZ10896.1"/>
    <property type="molecule type" value="Genomic_DNA"/>
</dbReference>
<dbReference type="SUPFAM" id="SSF46785">
    <property type="entry name" value="Winged helix' DNA-binding domain"/>
    <property type="match status" value="1"/>
</dbReference>
<accession>A0A5D6V5X0</accession>
<protein>
    <submittedName>
        <fullName evidence="1">DNA-binding protein</fullName>
    </submittedName>
</protein>
<evidence type="ECO:0000313" key="1">
    <source>
        <dbReference type="EMBL" id="TYZ10896.1"/>
    </source>
</evidence>
<sequence>MNFRKYIERIKHLDYLIGKEATGTPVELAQRLEISRSQLYNILDYLRDEGLTIDFSRKRNSFYYADKAKLKIEFSLKVLRDDDSQNIVGGFYKNYFPIQFYWTE</sequence>
<name>A0A5D6V5X0_9BACT</name>
<dbReference type="RefSeq" id="WP_149070381.1">
    <property type="nucleotide sequence ID" value="NZ_VTHL01000006.1"/>
</dbReference>
<comment type="caution">
    <text evidence="1">The sequence shown here is derived from an EMBL/GenBank/DDBJ whole genome shotgun (WGS) entry which is preliminary data.</text>
</comment>
<dbReference type="Proteomes" id="UP000322791">
    <property type="component" value="Unassembled WGS sequence"/>
</dbReference>
<dbReference type="Gene3D" id="1.10.10.10">
    <property type="entry name" value="Winged helix-like DNA-binding domain superfamily/Winged helix DNA-binding domain"/>
    <property type="match status" value="1"/>
</dbReference>
<dbReference type="InterPro" id="IPR036390">
    <property type="entry name" value="WH_DNA-bd_sf"/>
</dbReference>
<organism evidence="1 2">
    <name type="scientific">Hymenobacter lutimineralis</name>
    <dbReference type="NCBI Taxonomy" id="2606448"/>
    <lineage>
        <taxon>Bacteria</taxon>
        <taxon>Pseudomonadati</taxon>
        <taxon>Bacteroidota</taxon>
        <taxon>Cytophagia</taxon>
        <taxon>Cytophagales</taxon>
        <taxon>Hymenobacteraceae</taxon>
        <taxon>Hymenobacter</taxon>
    </lineage>
</organism>
<dbReference type="InterPro" id="IPR036388">
    <property type="entry name" value="WH-like_DNA-bd_sf"/>
</dbReference>
<keyword evidence="1" id="KW-0238">DNA-binding</keyword>